<dbReference type="SUPFAM" id="SSF57850">
    <property type="entry name" value="RING/U-box"/>
    <property type="match status" value="1"/>
</dbReference>
<comment type="caution">
    <text evidence="7">The sequence shown here is derived from an EMBL/GenBank/DDBJ whole genome shotgun (WGS) entry which is preliminary data.</text>
</comment>
<dbReference type="PANTHER" id="PTHR24171">
    <property type="entry name" value="ANKYRIN REPEAT DOMAIN-CONTAINING PROTEIN 39-RELATED"/>
    <property type="match status" value="1"/>
</dbReference>
<protein>
    <recommendedName>
        <fullName evidence="6">RING-type domain-containing protein</fullName>
    </recommendedName>
</protein>
<evidence type="ECO:0000256" key="2">
    <source>
        <dbReference type="ARBA" id="ARBA00023043"/>
    </source>
</evidence>
<feature type="compositionally biased region" description="Basic and acidic residues" evidence="5">
    <location>
        <begin position="275"/>
        <end position="290"/>
    </location>
</feature>
<evidence type="ECO:0000259" key="6">
    <source>
        <dbReference type="PROSITE" id="PS50089"/>
    </source>
</evidence>
<evidence type="ECO:0000313" key="7">
    <source>
        <dbReference type="EMBL" id="KAI5060459.1"/>
    </source>
</evidence>
<dbReference type="EMBL" id="JABFUD020000024">
    <property type="protein sequence ID" value="KAI5060459.1"/>
    <property type="molecule type" value="Genomic_DNA"/>
</dbReference>
<name>A0A9D4Z417_ADICA</name>
<keyword evidence="8" id="KW-1185">Reference proteome</keyword>
<keyword evidence="4" id="KW-0863">Zinc-finger</keyword>
<dbReference type="Gene3D" id="1.25.40.20">
    <property type="entry name" value="Ankyrin repeat-containing domain"/>
    <property type="match status" value="2"/>
</dbReference>
<dbReference type="InterPro" id="IPR036770">
    <property type="entry name" value="Ankyrin_rpt-contain_sf"/>
</dbReference>
<dbReference type="CDD" id="cd23129">
    <property type="entry name" value="RING-HC_XBAT35-like"/>
    <property type="match status" value="1"/>
</dbReference>
<dbReference type="Proteomes" id="UP000886520">
    <property type="component" value="Chromosome 24"/>
</dbReference>
<dbReference type="PROSITE" id="PS50089">
    <property type="entry name" value="ZF_RING_2"/>
    <property type="match status" value="1"/>
</dbReference>
<feature type="domain" description="RING-type" evidence="6">
    <location>
        <begin position="472"/>
        <end position="511"/>
    </location>
</feature>
<dbReference type="SMART" id="SM00248">
    <property type="entry name" value="ANK"/>
    <property type="match status" value="4"/>
</dbReference>
<evidence type="ECO:0000256" key="1">
    <source>
        <dbReference type="ARBA" id="ARBA00022737"/>
    </source>
</evidence>
<dbReference type="PROSITE" id="PS50088">
    <property type="entry name" value="ANK_REPEAT"/>
    <property type="match status" value="2"/>
</dbReference>
<dbReference type="InterPro" id="IPR013083">
    <property type="entry name" value="Znf_RING/FYVE/PHD"/>
</dbReference>
<dbReference type="PANTHER" id="PTHR24171:SF9">
    <property type="entry name" value="ANKYRIN REPEAT DOMAIN-CONTAINING PROTEIN 39"/>
    <property type="match status" value="1"/>
</dbReference>
<dbReference type="AlphaFoldDB" id="A0A9D4Z417"/>
<accession>A0A9D4Z417</accession>
<dbReference type="Pfam" id="PF13920">
    <property type="entry name" value="zf-C3HC4_3"/>
    <property type="match status" value="1"/>
</dbReference>
<evidence type="ECO:0000256" key="5">
    <source>
        <dbReference type="SAM" id="MobiDB-lite"/>
    </source>
</evidence>
<gene>
    <name evidence="7" type="ORF">GOP47_0024879</name>
</gene>
<evidence type="ECO:0000313" key="8">
    <source>
        <dbReference type="Proteomes" id="UP000886520"/>
    </source>
</evidence>
<keyword evidence="4" id="KW-0862">Zinc</keyword>
<evidence type="ECO:0000256" key="3">
    <source>
        <dbReference type="PROSITE-ProRule" id="PRU00023"/>
    </source>
</evidence>
<dbReference type="OrthoDB" id="1711136at2759"/>
<dbReference type="InterPro" id="IPR002110">
    <property type="entry name" value="Ankyrin_rpt"/>
</dbReference>
<reference evidence="7" key="1">
    <citation type="submission" date="2021-01" db="EMBL/GenBank/DDBJ databases">
        <title>Adiantum capillus-veneris genome.</title>
        <authorList>
            <person name="Fang Y."/>
            <person name="Liao Q."/>
        </authorList>
    </citation>
    <scope>NUCLEOTIDE SEQUENCE</scope>
    <source>
        <strain evidence="7">H3</strain>
        <tissue evidence="7">Leaf</tissue>
    </source>
</reference>
<keyword evidence="2 3" id="KW-0040">ANK repeat</keyword>
<dbReference type="PROSITE" id="PS50297">
    <property type="entry name" value="ANK_REP_REGION"/>
    <property type="match status" value="2"/>
</dbReference>
<dbReference type="Gene3D" id="3.30.40.10">
    <property type="entry name" value="Zinc/RING finger domain, C3HC4 (zinc finger)"/>
    <property type="match status" value="1"/>
</dbReference>
<proteinExistence type="predicted"/>
<feature type="repeat" description="ANK" evidence="3">
    <location>
        <begin position="39"/>
        <end position="72"/>
    </location>
</feature>
<dbReference type="Pfam" id="PF12796">
    <property type="entry name" value="Ank_2"/>
    <property type="match status" value="1"/>
</dbReference>
<feature type="region of interest" description="Disordered" evidence="5">
    <location>
        <begin position="272"/>
        <end position="297"/>
    </location>
</feature>
<evidence type="ECO:0000256" key="4">
    <source>
        <dbReference type="PROSITE-ProRule" id="PRU00175"/>
    </source>
</evidence>
<feature type="repeat" description="ANK" evidence="3">
    <location>
        <begin position="75"/>
        <end position="107"/>
    </location>
</feature>
<sequence>MGASPSKEELLYQEVQNGNHDAVKSLRRDGASLEWVDKEGRTPLLLACSRGELLDMTITLLNLGANLTAYCPGGHGGYPLHYAAKRGLDKTVTLLLSHGANPLAVNDDDQTPLDMARSRGHAAVVRLLEEQLCLFSGTLRELSGPGILESWASNLLTRKVWAVVLPQRPCRGGEAPEYELAIYEPPKLSLWNGLRASSAHPAGICNVAQPRTVIPLAKAELDEPDFSLVDPVLCMWDKAHKTKIKLFSQKRGDKDELKKLYRACKGMCEGQIETPDAHGHREQSTEDSKLRNKKQPHVNTVTSSQCNLSPFMQPILQSVSAPSCGRFTSGSSNRSSMAESISEELALALALNESIRTATAESISVFPDSPSACLNKDRQRNPSSNACNGWTFQEPYGHYKGKMIGSRGHMAVKSASQRWTSSSTKFLTRSFREVCDVQLPVASSNAFPSAPPLPDKAQSHHSSSDTDRKAKCVICWDAPVEGACVPCGHLAGCMDCVTKIYSKGFGCPVCRSSIEQIIKVYTV</sequence>
<keyword evidence="1" id="KW-0677">Repeat</keyword>
<dbReference type="InterPro" id="IPR001841">
    <property type="entry name" value="Znf_RING"/>
</dbReference>
<organism evidence="7 8">
    <name type="scientific">Adiantum capillus-veneris</name>
    <name type="common">Maidenhair fern</name>
    <dbReference type="NCBI Taxonomy" id="13818"/>
    <lineage>
        <taxon>Eukaryota</taxon>
        <taxon>Viridiplantae</taxon>
        <taxon>Streptophyta</taxon>
        <taxon>Embryophyta</taxon>
        <taxon>Tracheophyta</taxon>
        <taxon>Polypodiopsida</taxon>
        <taxon>Polypodiidae</taxon>
        <taxon>Polypodiales</taxon>
        <taxon>Pteridineae</taxon>
        <taxon>Pteridaceae</taxon>
        <taxon>Vittarioideae</taxon>
        <taxon>Adiantum</taxon>
    </lineage>
</organism>
<keyword evidence="4" id="KW-0479">Metal-binding</keyword>
<dbReference type="GO" id="GO:0008270">
    <property type="term" value="F:zinc ion binding"/>
    <property type="evidence" value="ECO:0007669"/>
    <property type="project" value="UniProtKB-KW"/>
</dbReference>
<dbReference type="SUPFAM" id="SSF48403">
    <property type="entry name" value="Ankyrin repeat"/>
    <property type="match status" value="1"/>
</dbReference>